<dbReference type="EMBL" id="LR796483">
    <property type="protein sequence ID" value="CAB4147935.1"/>
    <property type="molecule type" value="Genomic_DNA"/>
</dbReference>
<feature type="compositionally biased region" description="Acidic residues" evidence="1">
    <location>
        <begin position="186"/>
        <end position="209"/>
    </location>
</feature>
<evidence type="ECO:0000256" key="1">
    <source>
        <dbReference type="SAM" id="MobiDB-lite"/>
    </source>
</evidence>
<protein>
    <submittedName>
        <fullName evidence="2">Uncharacterized protein</fullName>
    </submittedName>
</protein>
<organism evidence="2">
    <name type="scientific">uncultured Caudovirales phage</name>
    <dbReference type="NCBI Taxonomy" id="2100421"/>
    <lineage>
        <taxon>Viruses</taxon>
        <taxon>Duplodnaviria</taxon>
        <taxon>Heunggongvirae</taxon>
        <taxon>Uroviricota</taxon>
        <taxon>Caudoviricetes</taxon>
        <taxon>Peduoviridae</taxon>
        <taxon>Maltschvirus</taxon>
        <taxon>Maltschvirus maltsch</taxon>
    </lineage>
</organism>
<evidence type="ECO:0000313" key="2">
    <source>
        <dbReference type="EMBL" id="CAB4147935.1"/>
    </source>
</evidence>
<feature type="region of interest" description="Disordered" evidence="1">
    <location>
        <begin position="1"/>
        <end position="27"/>
    </location>
</feature>
<accession>A0A6J5MLG6</accession>
<reference evidence="2" key="1">
    <citation type="submission" date="2020-04" db="EMBL/GenBank/DDBJ databases">
        <authorList>
            <person name="Chiriac C."/>
            <person name="Salcher M."/>
            <person name="Ghai R."/>
            <person name="Kavagutti S V."/>
        </authorList>
    </citation>
    <scope>NUCLEOTIDE SEQUENCE</scope>
</reference>
<gene>
    <name evidence="2" type="ORF">UFOVP431_58</name>
</gene>
<proteinExistence type="predicted"/>
<sequence length="209" mass="22598">MPRRKNAAVEAVEQPVATTDQMSETAAPVDSELQVVTKKTPAVTSKKGVPVNVSDLLRITSELDGSPTDQIAHACGYYTEFTTVLTGEVDVRVTRDDTFGYMQALLASHGTNLAPPTRSTRRSNRQPIIKIGKTGNIVVGGRYTNVAGFPFGEEVDSRVRVEAEPGKITIFAATPGEYVSEGRDGDDLDDYDSDDLGESENEDESELDL</sequence>
<feature type="region of interest" description="Disordered" evidence="1">
    <location>
        <begin position="174"/>
        <end position="209"/>
    </location>
</feature>
<name>A0A6J5MLG6_9CAUD</name>